<gene>
    <name evidence="1" type="ORF">METZ01_LOCUS287212</name>
</gene>
<name>A0A382LC17_9ZZZZ</name>
<accession>A0A382LC17</accession>
<dbReference type="GO" id="GO:0008270">
    <property type="term" value="F:zinc ion binding"/>
    <property type="evidence" value="ECO:0007669"/>
    <property type="project" value="InterPro"/>
</dbReference>
<proteinExistence type="predicted"/>
<dbReference type="AlphaFoldDB" id="A0A382LC17"/>
<dbReference type="Gene3D" id="3.90.580.10">
    <property type="entry name" value="Zinc finger, CHC2-type domain"/>
    <property type="match status" value="1"/>
</dbReference>
<dbReference type="EMBL" id="UINC01086156">
    <property type="protein sequence ID" value="SVC34358.1"/>
    <property type="molecule type" value="Genomic_DNA"/>
</dbReference>
<dbReference type="GO" id="GO:0003677">
    <property type="term" value="F:DNA binding"/>
    <property type="evidence" value="ECO:0007669"/>
    <property type="project" value="InterPro"/>
</dbReference>
<feature type="non-terminal residue" evidence="1">
    <location>
        <position position="193"/>
    </location>
</feature>
<dbReference type="InterPro" id="IPR036977">
    <property type="entry name" value="DNA_primase_Znf_CHC2"/>
</dbReference>
<reference evidence="1" key="1">
    <citation type="submission" date="2018-05" db="EMBL/GenBank/DDBJ databases">
        <authorList>
            <person name="Lanie J.A."/>
            <person name="Ng W.-L."/>
            <person name="Kazmierczak K.M."/>
            <person name="Andrzejewski T.M."/>
            <person name="Davidsen T.M."/>
            <person name="Wayne K.J."/>
            <person name="Tettelin H."/>
            <person name="Glass J.I."/>
            <person name="Rusch D."/>
            <person name="Podicherti R."/>
            <person name="Tsui H.-C.T."/>
            <person name="Winkler M.E."/>
        </authorList>
    </citation>
    <scope>NUCLEOTIDE SEQUENCE</scope>
</reference>
<evidence type="ECO:0000313" key="1">
    <source>
        <dbReference type="EMBL" id="SVC34358.1"/>
    </source>
</evidence>
<feature type="non-terminal residue" evidence="1">
    <location>
        <position position="1"/>
    </location>
</feature>
<dbReference type="GO" id="GO:0006260">
    <property type="term" value="P:DNA replication"/>
    <property type="evidence" value="ECO:0007669"/>
    <property type="project" value="InterPro"/>
</dbReference>
<sequence length="193" mass="22757">VIYYDNAMSSYIDLKFINDVSGRLNQFKKKTDYLFNFRCPHCGDSKKSKTKARAYLYRVKNDMFFKCHNCGQGQNFANFLKFVDPTLYSQYILERYKGSAPATPTPKFDFKPTKFKDQTILDDLKSISDLPEDHPARLYCIKRKIPKKYFDILYLCNKFMTLVNKVKPNTYKVIKDHPRLIIPFFDTTAKLFA</sequence>
<protein>
    <submittedName>
        <fullName evidence="1">Uncharacterized protein</fullName>
    </submittedName>
</protein>
<organism evidence="1">
    <name type="scientific">marine metagenome</name>
    <dbReference type="NCBI Taxonomy" id="408172"/>
    <lineage>
        <taxon>unclassified sequences</taxon>
        <taxon>metagenomes</taxon>
        <taxon>ecological metagenomes</taxon>
    </lineage>
</organism>